<dbReference type="SMART" id="SM00369">
    <property type="entry name" value="LRR_TYP"/>
    <property type="match status" value="3"/>
</dbReference>
<evidence type="ECO:0000256" key="1">
    <source>
        <dbReference type="ARBA" id="ARBA00022614"/>
    </source>
</evidence>
<dbReference type="PROSITE" id="PS51450">
    <property type="entry name" value="LRR"/>
    <property type="match status" value="3"/>
</dbReference>
<dbReference type="EMBL" id="CAQQ02393106">
    <property type="status" value="NOT_ANNOTATED_CDS"/>
    <property type="molecule type" value="Genomic_DNA"/>
</dbReference>
<organism evidence="4 5">
    <name type="scientific">Megaselia scalaris</name>
    <name type="common">Humpbacked fly</name>
    <name type="synonym">Phora scalaris</name>
    <dbReference type="NCBI Taxonomy" id="36166"/>
    <lineage>
        <taxon>Eukaryota</taxon>
        <taxon>Metazoa</taxon>
        <taxon>Ecdysozoa</taxon>
        <taxon>Arthropoda</taxon>
        <taxon>Hexapoda</taxon>
        <taxon>Insecta</taxon>
        <taxon>Pterygota</taxon>
        <taxon>Neoptera</taxon>
        <taxon>Endopterygota</taxon>
        <taxon>Diptera</taxon>
        <taxon>Brachycera</taxon>
        <taxon>Muscomorpha</taxon>
        <taxon>Platypezoidea</taxon>
        <taxon>Phoridae</taxon>
        <taxon>Megaseliini</taxon>
        <taxon>Megaselia</taxon>
    </lineage>
</organism>
<evidence type="ECO:0000256" key="3">
    <source>
        <dbReference type="ARBA" id="ARBA00022737"/>
    </source>
</evidence>
<accession>T1GBH7</accession>
<protein>
    <recommendedName>
        <fullName evidence="6">LRRCT domain-containing protein</fullName>
    </recommendedName>
</protein>
<dbReference type="Pfam" id="PF13855">
    <property type="entry name" value="LRR_8"/>
    <property type="match status" value="1"/>
</dbReference>
<evidence type="ECO:0000313" key="5">
    <source>
        <dbReference type="Proteomes" id="UP000015102"/>
    </source>
</evidence>
<evidence type="ECO:0000256" key="2">
    <source>
        <dbReference type="ARBA" id="ARBA00022729"/>
    </source>
</evidence>
<dbReference type="Gene3D" id="3.80.10.10">
    <property type="entry name" value="Ribonuclease Inhibitor"/>
    <property type="match status" value="2"/>
</dbReference>
<dbReference type="GO" id="GO:0005615">
    <property type="term" value="C:extracellular space"/>
    <property type="evidence" value="ECO:0007669"/>
    <property type="project" value="TreeGrafter"/>
</dbReference>
<keyword evidence="3" id="KW-0677">Repeat</keyword>
<evidence type="ECO:0000313" key="4">
    <source>
        <dbReference type="EnsemblMetazoa" id="MESCA000609-PA"/>
    </source>
</evidence>
<dbReference type="STRING" id="36166.T1GBH7"/>
<reference evidence="5" key="1">
    <citation type="submission" date="2013-02" db="EMBL/GenBank/DDBJ databases">
        <authorList>
            <person name="Hughes D."/>
        </authorList>
    </citation>
    <scope>NUCLEOTIDE SEQUENCE</scope>
    <source>
        <strain>Durham</strain>
        <strain evidence="5">NC isolate 2 -- Noor lab</strain>
    </source>
</reference>
<dbReference type="AlphaFoldDB" id="T1GBH7"/>
<proteinExistence type="predicted"/>
<name>T1GBH7_MEGSC</name>
<dbReference type="SUPFAM" id="SSF52058">
    <property type="entry name" value="L domain-like"/>
    <property type="match status" value="1"/>
</dbReference>
<dbReference type="InterPro" id="IPR003591">
    <property type="entry name" value="Leu-rich_rpt_typical-subtyp"/>
</dbReference>
<keyword evidence="1" id="KW-0433">Leucine-rich repeat</keyword>
<dbReference type="GO" id="GO:0031012">
    <property type="term" value="C:extracellular matrix"/>
    <property type="evidence" value="ECO:0007669"/>
    <property type="project" value="TreeGrafter"/>
</dbReference>
<sequence length="263" mass="30271">MDLPNLKELDLSWNEISIISLNAFYKLGQLTKLNLSHNKLKFIPSGVFYFMSTLETISLSWNTELYQQKDFMKSNLFSQFGLSSKLKELKLDNCNLDNLDLSSGTNLQHLSIRSNKFKNIPETTPTSLKYLDISDNPISSLQPLDKLNNVTTLYMEDMSNLYGFNNREFPSFGRKLKYLSIENSRKLHNFIVNSSDFSSLEVLNLRGTMVRSFNGTTMEEMFQKLKEINLNGIPFTCDCDLVWMKDLPLETGAQCINQAIFME</sequence>
<dbReference type="PANTHER" id="PTHR24373:SF370">
    <property type="entry name" value="FISH-LIPS, ISOFORM E"/>
    <property type="match status" value="1"/>
</dbReference>
<dbReference type="OMA" id="WNEISII"/>
<reference evidence="4" key="2">
    <citation type="submission" date="2015-06" db="UniProtKB">
        <authorList>
            <consortium name="EnsemblMetazoa"/>
        </authorList>
    </citation>
    <scope>IDENTIFICATION</scope>
</reference>
<dbReference type="HOGENOM" id="CLU_1058810_0_0_1"/>
<evidence type="ECO:0008006" key="6">
    <source>
        <dbReference type="Google" id="ProtNLM"/>
    </source>
</evidence>
<dbReference type="Proteomes" id="UP000015102">
    <property type="component" value="Unassembled WGS sequence"/>
</dbReference>
<dbReference type="InterPro" id="IPR032675">
    <property type="entry name" value="LRR_dom_sf"/>
</dbReference>
<dbReference type="SMART" id="SM00365">
    <property type="entry name" value="LRR_SD22"/>
    <property type="match status" value="3"/>
</dbReference>
<dbReference type="EnsemblMetazoa" id="MESCA000609-RA">
    <property type="protein sequence ID" value="MESCA000609-PA"/>
    <property type="gene ID" value="MESCA000609"/>
</dbReference>
<dbReference type="InterPro" id="IPR001611">
    <property type="entry name" value="Leu-rich_rpt"/>
</dbReference>
<keyword evidence="2" id="KW-0732">Signal</keyword>
<dbReference type="PANTHER" id="PTHR24373">
    <property type="entry name" value="SLIT RELATED LEUCINE-RICH REPEAT NEURONAL PROTEIN"/>
    <property type="match status" value="1"/>
</dbReference>
<keyword evidence="5" id="KW-1185">Reference proteome</keyword>
<dbReference type="Pfam" id="PF23952">
    <property type="entry name" value="LRR_EndoS"/>
    <property type="match status" value="1"/>
</dbReference>
<dbReference type="InterPro" id="IPR050328">
    <property type="entry name" value="Dev_Immune_Receptor"/>
</dbReference>